<dbReference type="AlphaFoldDB" id="A0A0V0H5G7"/>
<organism evidence="3">
    <name type="scientific">Solanum chacoense</name>
    <name type="common">Chaco potato</name>
    <dbReference type="NCBI Taxonomy" id="4108"/>
    <lineage>
        <taxon>Eukaryota</taxon>
        <taxon>Viridiplantae</taxon>
        <taxon>Streptophyta</taxon>
        <taxon>Embryophyta</taxon>
        <taxon>Tracheophyta</taxon>
        <taxon>Spermatophyta</taxon>
        <taxon>Magnoliopsida</taxon>
        <taxon>eudicotyledons</taxon>
        <taxon>Gunneridae</taxon>
        <taxon>Pentapetalae</taxon>
        <taxon>asterids</taxon>
        <taxon>lamiids</taxon>
        <taxon>Solanales</taxon>
        <taxon>Solanaceae</taxon>
        <taxon>Solanoideae</taxon>
        <taxon>Solaneae</taxon>
        <taxon>Solanum</taxon>
    </lineage>
</organism>
<feature type="transmembrane region" description="Helical" evidence="2">
    <location>
        <begin position="43"/>
        <end position="63"/>
    </location>
</feature>
<protein>
    <submittedName>
        <fullName evidence="3">Putative ovule protein</fullName>
    </submittedName>
</protein>
<feature type="compositionally biased region" description="Polar residues" evidence="1">
    <location>
        <begin position="13"/>
        <end position="25"/>
    </location>
</feature>
<sequence>MQQFQIQRRKYSKSQGNSVNSTRGEQQQQQSSAIIETSKTRTIVIHLVRGWVLIYFFILVVVLSI</sequence>
<evidence type="ECO:0000256" key="2">
    <source>
        <dbReference type="SAM" id="Phobius"/>
    </source>
</evidence>
<reference evidence="3" key="1">
    <citation type="submission" date="2015-12" db="EMBL/GenBank/DDBJ databases">
        <title>Gene expression during late stages of embryo sac development: a critical building block for successful pollen-pistil interactions.</title>
        <authorList>
            <person name="Liu Y."/>
            <person name="Joly V."/>
            <person name="Sabar M."/>
            <person name="Matton D.P."/>
        </authorList>
    </citation>
    <scope>NUCLEOTIDE SEQUENCE</scope>
</reference>
<name>A0A0V0H5G7_SOLCH</name>
<keyword evidence="2" id="KW-0812">Transmembrane</keyword>
<proteinExistence type="predicted"/>
<feature type="region of interest" description="Disordered" evidence="1">
    <location>
        <begin position="1"/>
        <end position="33"/>
    </location>
</feature>
<evidence type="ECO:0000313" key="3">
    <source>
        <dbReference type="EMBL" id="JAP14806.1"/>
    </source>
</evidence>
<keyword evidence="2" id="KW-1133">Transmembrane helix</keyword>
<keyword evidence="2" id="KW-0472">Membrane</keyword>
<accession>A0A0V0H5G7</accession>
<evidence type="ECO:0000256" key="1">
    <source>
        <dbReference type="SAM" id="MobiDB-lite"/>
    </source>
</evidence>
<dbReference type="EMBL" id="GEDG01026049">
    <property type="protein sequence ID" value="JAP14806.1"/>
    <property type="molecule type" value="Transcribed_RNA"/>
</dbReference>